<dbReference type="PANTHER" id="PTHR13832:SF589">
    <property type="entry name" value="[PYRUVATE DEHYDROGENASE [ACETYL-TRANSFERRING]]-PHOSPHATASE 2, MITOCHONDRIAL"/>
    <property type="match status" value="1"/>
</dbReference>
<name>A0A8J5QMM7_9ASCO</name>
<dbReference type="PROSITE" id="PS51746">
    <property type="entry name" value="PPM_2"/>
    <property type="match status" value="1"/>
</dbReference>
<dbReference type="PANTHER" id="PTHR13832">
    <property type="entry name" value="PROTEIN PHOSPHATASE 2C"/>
    <property type="match status" value="1"/>
</dbReference>
<accession>A0A8J5QMM7</accession>
<dbReference type="InterPro" id="IPR015655">
    <property type="entry name" value="PP2C"/>
</dbReference>
<dbReference type="InterPro" id="IPR001932">
    <property type="entry name" value="PPM-type_phosphatase-like_dom"/>
</dbReference>
<dbReference type="SMART" id="SM00332">
    <property type="entry name" value="PP2Cc"/>
    <property type="match status" value="1"/>
</dbReference>
<keyword evidence="3" id="KW-1185">Reference proteome</keyword>
<proteinExistence type="predicted"/>
<protein>
    <submittedName>
        <fullName evidence="2">PTC6</fullName>
    </submittedName>
</protein>
<dbReference type="Proteomes" id="UP000694255">
    <property type="component" value="Unassembled WGS sequence"/>
</dbReference>
<sequence length="441" mass="49899">MLKQCCRRHNIRHSRSVSTAITFTALDRSPGIPLSHTEPLRIGKLRVPLLKSPSHLGHVTSRVNRLYNEDKYSAHVLNIHDRVLFNFNVFDGHGGDCCSKYLAENLSQEIESADGLAGTSYKDGSQTEVMLKNYAKNIGGYWRRWYKSREANLESYHANKITLSKLPNQLVKDDLCWRIPLSFLQTDYHFMEANEQDQSGSTCTSALIETIYSQPGVFQPYYENYFFNRHTISRLTIAQVGDTRAILVDKNGLANALTEDHHPSNPLEAERLRKYAMNMIMTDSFGEQRFIALANTRSFGDVQYKEVGVTAEPDIRQYIIGDSKKIKQFLTRDEINKYTIGGLGGDEGFLILCSDGVSNMLTDQEIADIIMTHFDMKGHTVATPQSCAQEVIKFVEYVGGDDNATCMVVRLNGWGMWPTVDRTGELRQARLVDYNPRGRAG</sequence>
<dbReference type="CDD" id="cd00143">
    <property type="entry name" value="PP2Cc"/>
    <property type="match status" value="1"/>
</dbReference>
<dbReference type="GeneID" id="73468973"/>
<feature type="domain" description="PPM-type phosphatase" evidence="1">
    <location>
        <begin position="53"/>
        <end position="411"/>
    </location>
</feature>
<dbReference type="GO" id="GO:0004722">
    <property type="term" value="F:protein serine/threonine phosphatase activity"/>
    <property type="evidence" value="ECO:0007669"/>
    <property type="project" value="InterPro"/>
</dbReference>
<dbReference type="Pfam" id="PF00481">
    <property type="entry name" value="PP2C"/>
    <property type="match status" value="2"/>
</dbReference>
<dbReference type="OrthoDB" id="416093at2759"/>
<organism evidence="2 3">
    <name type="scientific">[Candida] subhashii</name>
    <dbReference type="NCBI Taxonomy" id="561895"/>
    <lineage>
        <taxon>Eukaryota</taxon>
        <taxon>Fungi</taxon>
        <taxon>Dikarya</taxon>
        <taxon>Ascomycota</taxon>
        <taxon>Saccharomycotina</taxon>
        <taxon>Pichiomycetes</taxon>
        <taxon>Debaryomycetaceae</taxon>
        <taxon>Spathaspora</taxon>
    </lineage>
</organism>
<dbReference type="RefSeq" id="XP_049264546.1">
    <property type="nucleotide sequence ID" value="XM_049405894.1"/>
</dbReference>
<gene>
    <name evidence="2" type="ORF">J8A68_002172</name>
</gene>
<comment type="caution">
    <text evidence="2">The sequence shown here is derived from an EMBL/GenBank/DDBJ whole genome shotgun (WGS) entry which is preliminary data.</text>
</comment>
<dbReference type="AlphaFoldDB" id="A0A8J5QMM7"/>
<evidence type="ECO:0000259" key="1">
    <source>
        <dbReference type="PROSITE" id="PS51746"/>
    </source>
</evidence>
<evidence type="ECO:0000313" key="3">
    <source>
        <dbReference type="Proteomes" id="UP000694255"/>
    </source>
</evidence>
<evidence type="ECO:0000313" key="2">
    <source>
        <dbReference type="EMBL" id="KAG7664314.1"/>
    </source>
</evidence>
<dbReference type="EMBL" id="JAGSYN010000099">
    <property type="protein sequence ID" value="KAG7664314.1"/>
    <property type="molecule type" value="Genomic_DNA"/>
</dbReference>
<reference evidence="2 3" key="1">
    <citation type="journal article" date="2021" name="DNA Res.">
        <title>Genome analysis of Candida subhashii reveals its hybrid nature and dual mitochondrial genome conformations.</title>
        <authorList>
            <person name="Mixao V."/>
            <person name="Hegedusova E."/>
            <person name="Saus E."/>
            <person name="Pryszcz L.P."/>
            <person name="Cillingova A."/>
            <person name="Nosek J."/>
            <person name="Gabaldon T."/>
        </authorList>
    </citation>
    <scope>NUCLEOTIDE SEQUENCE [LARGE SCALE GENOMIC DNA]</scope>
    <source>
        <strain evidence="2 3">CBS 10753</strain>
    </source>
</reference>